<accession>L9UZD7</accession>
<evidence type="ECO:0000313" key="3">
    <source>
        <dbReference type="EMBL" id="ELY30071.1"/>
    </source>
</evidence>
<reference evidence="3 4" key="1">
    <citation type="journal article" date="2014" name="PLoS Genet.">
        <title>Phylogenetically driven sequencing of extremely halophilic archaea reveals strategies for static and dynamic osmo-response.</title>
        <authorList>
            <person name="Becker E.A."/>
            <person name="Seitzer P.M."/>
            <person name="Tritt A."/>
            <person name="Larsen D."/>
            <person name="Krusor M."/>
            <person name="Yao A.I."/>
            <person name="Wu D."/>
            <person name="Madern D."/>
            <person name="Eisen J.A."/>
            <person name="Darling A.E."/>
            <person name="Facciotti M.T."/>
        </authorList>
    </citation>
    <scope>NUCLEOTIDE SEQUENCE [LARGE SCALE GENOMIC DNA]</scope>
    <source>
        <strain evidence="4">ATCC 43099 / DSM 3394 / CCM 3739 / CIP 104546 / IAM 13178 / JCM 8861 / NBRC 102185 / NCIMB 2190 / MS3</strain>
    </source>
</reference>
<evidence type="ECO:0000313" key="4">
    <source>
        <dbReference type="Proteomes" id="UP000011543"/>
    </source>
</evidence>
<gene>
    <name evidence="3" type="ORF">C500_09472</name>
</gene>
<keyword evidence="2" id="KW-0812">Transmembrane</keyword>
<keyword evidence="2" id="KW-0472">Membrane</keyword>
<feature type="compositionally biased region" description="Polar residues" evidence="1">
    <location>
        <begin position="114"/>
        <end position="123"/>
    </location>
</feature>
<sequence length="262" mass="28158">MIIRCFSQHPFEVGSERRDDEQCRNGITDCCSPFRTGLEDNHMTTMKRNRLPIALALVAMVAIALSGGGVAATDGIDVDVELVDADDAEVEHGDEFTLEQIDETEFEELSVTVTADENTSSDDSIVPRSDDTEPTALDHEAHDNRTTASDEFDVTTDEVDSVADVGPAATYDIDGTIDPGEATAYGTHSLAPGETLTVDVSWDAADSDLCLGIMTADGDIICTEESDGQGSVSFEVEESGDYYAFVGNEGPYTAEYTGHYRV</sequence>
<proteinExistence type="predicted"/>
<feature type="compositionally biased region" description="Basic and acidic residues" evidence="1">
    <location>
        <begin position="128"/>
        <end position="145"/>
    </location>
</feature>
<dbReference type="PATRIC" id="fig|547559.17.peg.1864"/>
<dbReference type="Proteomes" id="UP000011543">
    <property type="component" value="Unassembled WGS sequence"/>
</dbReference>
<dbReference type="AlphaFoldDB" id="L9UZD7"/>
<dbReference type="EMBL" id="AOHS01000033">
    <property type="protein sequence ID" value="ELY30071.1"/>
    <property type="molecule type" value="Genomic_DNA"/>
</dbReference>
<organism evidence="3 4">
    <name type="scientific">Natrialba magadii (strain ATCC 43099 / DSM 3394 / CCM 3739 / CIP 104546 / IAM 13178 / JCM 8861 / NBRC 102185 / NCIMB 2190 / MS3)</name>
    <name type="common">Natronobacterium magadii</name>
    <dbReference type="NCBI Taxonomy" id="547559"/>
    <lineage>
        <taxon>Archaea</taxon>
        <taxon>Methanobacteriati</taxon>
        <taxon>Methanobacteriota</taxon>
        <taxon>Stenosarchaea group</taxon>
        <taxon>Halobacteria</taxon>
        <taxon>Halobacteriales</taxon>
        <taxon>Natrialbaceae</taxon>
        <taxon>Natrialba</taxon>
    </lineage>
</organism>
<dbReference type="Gene3D" id="2.60.120.380">
    <property type="match status" value="1"/>
</dbReference>
<keyword evidence="2" id="KW-1133">Transmembrane helix</keyword>
<feature type="region of interest" description="Disordered" evidence="1">
    <location>
        <begin position="114"/>
        <end position="176"/>
    </location>
</feature>
<comment type="caution">
    <text evidence="3">The sequence shown here is derived from an EMBL/GenBank/DDBJ whole genome shotgun (WGS) entry which is preliminary data.</text>
</comment>
<evidence type="ECO:0000256" key="1">
    <source>
        <dbReference type="SAM" id="MobiDB-lite"/>
    </source>
</evidence>
<feature type="transmembrane region" description="Helical" evidence="2">
    <location>
        <begin position="51"/>
        <end position="72"/>
    </location>
</feature>
<feature type="compositionally biased region" description="Acidic residues" evidence="1">
    <location>
        <begin position="150"/>
        <end position="161"/>
    </location>
</feature>
<name>L9UZD7_NATMM</name>
<evidence type="ECO:0000256" key="2">
    <source>
        <dbReference type="SAM" id="Phobius"/>
    </source>
</evidence>
<dbReference type="OrthoDB" id="168918at2157"/>
<protein>
    <submittedName>
        <fullName evidence="3">Uncharacterized protein</fullName>
    </submittedName>
</protein>